<dbReference type="Proteomes" id="UP000185680">
    <property type="component" value="Chromosome"/>
</dbReference>
<dbReference type="EMBL" id="CP017476">
    <property type="protein sequence ID" value="AOW13458.1"/>
    <property type="molecule type" value="Genomic_DNA"/>
</dbReference>
<keyword evidence="4" id="KW-1185">Reference proteome</keyword>
<evidence type="ECO:0000313" key="5">
    <source>
        <dbReference type="Proteomes" id="UP000185680"/>
    </source>
</evidence>
<evidence type="ECO:0000313" key="3">
    <source>
        <dbReference type="EMBL" id="OAD41749.1"/>
    </source>
</evidence>
<evidence type="ECO:0000313" key="4">
    <source>
        <dbReference type="Proteomes" id="UP000185657"/>
    </source>
</evidence>
<dbReference type="AlphaFoldDB" id="A0A167HUF7"/>
<dbReference type="RefSeq" id="WP_066089940.1">
    <property type="nucleotide sequence ID" value="NZ_CP017476.1"/>
</dbReference>
<accession>A0A167HUF7</accession>
<dbReference type="Proteomes" id="UP000185657">
    <property type="component" value="Unassembled WGS sequence"/>
</dbReference>
<evidence type="ECO:0008006" key="6">
    <source>
        <dbReference type="Google" id="ProtNLM"/>
    </source>
</evidence>
<dbReference type="SUPFAM" id="SSF82171">
    <property type="entry name" value="DPP6 N-terminal domain-like"/>
    <property type="match status" value="1"/>
</dbReference>
<reference evidence="3 4" key="1">
    <citation type="submission" date="2016-02" db="EMBL/GenBank/DDBJ databases">
        <title>Draft genome sequence of Hydrogenophaga sp. LPB0072.</title>
        <authorList>
            <person name="Shin S.-K."/>
            <person name="Yi H."/>
        </authorList>
    </citation>
    <scope>NUCLEOTIDE SEQUENCE [LARGE SCALE GENOMIC DNA]</scope>
    <source>
        <strain evidence="3 4">LPB0072</strain>
    </source>
</reference>
<proteinExistence type="predicted"/>
<organism evidence="2 5">
    <name type="scientific">Hydrogenophaga crassostreae</name>
    <dbReference type="NCBI Taxonomy" id="1763535"/>
    <lineage>
        <taxon>Bacteria</taxon>
        <taxon>Pseudomonadati</taxon>
        <taxon>Pseudomonadota</taxon>
        <taxon>Betaproteobacteria</taxon>
        <taxon>Burkholderiales</taxon>
        <taxon>Comamonadaceae</taxon>
        <taxon>Hydrogenophaga</taxon>
    </lineage>
</organism>
<feature type="signal peptide" evidence="1">
    <location>
        <begin position="1"/>
        <end position="31"/>
    </location>
</feature>
<dbReference type="EMBL" id="LVWD01000013">
    <property type="protein sequence ID" value="OAD41749.1"/>
    <property type="molecule type" value="Genomic_DNA"/>
</dbReference>
<evidence type="ECO:0000256" key="1">
    <source>
        <dbReference type="SAM" id="SignalP"/>
    </source>
</evidence>
<dbReference type="KEGG" id="hyl:LPB072_11935"/>
<name>A0A167HUF7_9BURK</name>
<keyword evidence="1" id="KW-0732">Signal</keyword>
<dbReference type="InterPro" id="IPR011042">
    <property type="entry name" value="6-blade_b-propeller_TolB-like"/>
</dbReference>
<protein>
    <recommendedName>
        <fullName evidence="6">Lipoprotein</fullName>
    </recommendedName>
</protein>
<dbReference type="Gene3D" id="2.120.10.30">
    <property type="entry name" value="TolB, C-terminal domain"/>
    <property type="match status" value="1"/>
</dbReference>
<gene>
    <name evidence="2" type="ORF">LPB072_11935</name>
    <name evidence="3" type="ORF">LPB72_10560</name>
</gene>
<reference evidence="2 5" key="2">
    <citation type="submission" date="2016-10" db="EMBL/GenBank/DDBJ databases">
        <title>Hydorgenophaga sp. LPB0072 isolated from gastropod.</title>
        <authorList>
            <person name="Kim E."/>
            <person name="Yi H."/>
        </authorList>
    </citation>
    <scope>NUCLEOTIDE SEQUENCE [LARGE SCALE GENOMIC DNA]</scope>
    <source>
        <strain evidence="2 5">LPB0072</strain>
    </source>
</reference>
<dbReference type="STRING" id="1763535.LPB072_11935"/>
<dbReference type="OrthoDB" id="9758793at2"/>
<sequence>MYIQIFTLPFTSRGRRAILFFSAVLALTACAPGVPRFGNYGGPVAPASESKPAGVDVCAVAQPTSICWTPVQARFHPNGEQMVVNLCSNRLGAIYYCRLVEYRWADQRWRLLPGQEEGKSYQYPSYSADGKTLVFGVATCEQPDCKENSGYGQLATMAVQAAAGSDTVYGPLKLLPVAGISRPNFSPDGQQILYWRSHHQSRLASGRNIGSISVFGYKPATDEEANLVPGLHTETAKVHFINALSGPRYSLDGRAIRFTALDDGFWARDQQAVRAGMTDVEYNVKTGKAVDRTFHRVAQGLGRVYAEHPVQGILAGPGNLRLVDPTPPYATRAAFFSPEPSQVSDADIDRAGVWAAGLSGLQSMMSGRQGPRRAYWLTTEDAKDLRKQVVTAPVFSLVHIKSEEVKAVQWPNVESLKP</sequence>
<feature type="chain" id="PRO_5044549607" description="Lipoprotein" evidence="1">
    <location>
        <begin position="32"/>
        <end position="418"/>
    </location>
</feature>
<evidence type="ECO:0000313" key="2">
    <source>
        <dbReference type="EMBL" id="AOW13458.1"/>
    </source>
</evidence>